<evidence type="ECO:0000259" key="7">
    <source>
        <dbReference type="PROSITE" id="PS51093"/>
    </source>
</evidence>
<evidence type="ECO:0000256" key="4">
    <source>
        <dbReference type="ARBA" id="ARBA00022679"/>
    </source>
</evidence>
<dbReference type="InterPro" id="IPR001127">
    <property type="entry name" value="PTS_EIIA_1_perm"/>
</dbReference>
<sequence length="151" mass="15528">MTFDILSPVAGRVVPITEVPDPVFAQAMVGPGIAVQPAGGRSDAVAPVDGTVATLHPHAYVVATEDGKAVLVHLGIDTVKEKGEGFTLHVVKGEQVRAGQPIVSWDPEAVTAAGYSAIVPVVALDAPAEVLSGLDTEREVAAGDRLFAWDA</sequence>
<dbReference type="SUPFAM" id="SSF51261">
    <property type="entry name" value="Duplicated hybrid motif"/>
    <property type="match status" value="1"/>
</dbReference>
<protein>
    <submittedName>
        <fullName evidence="8">PTS glucose transporter subunit IIA</fullName>
    </submittedName>
</protein>
<comment type="subcellular location">
    <subcellularLocation>
        <location evidence="1">Cytoplasm</location>
    </subcellularLocation>
</comment>
<dbReference type="NCBIfam" id="TIGR00830">
    <property type="entry name" value="PTBA"/>
    <property type="match status" value="1"/>
</dbReference>
<proteinExistence type="predicted"/>
<keyword evidence="3 8" id="KW-0762">Sugar transport</keyword>
<dbReference type="OrthoDB" id="7571469at2"/>
<evidence type="ECO:0000256" key="6">
    <source>
        <dbReference type="ARBA" id="ARBA00022777"/>
    </source>
</evidence>
<dbReference type="InterPro" id="IPR050890">
    <property type="entry name" value="PTS_EIIA_component"/>
</dbReference>
<evidence type="ECO:0000256" key="2">
    <source>
        <dbReference type="ARBA" id="ARBA00022448"/>
    </source>
</evidence>
<comment type="caution">
    <text evidence="8">The sequence shown here is derived from an EMBL/GenBank/DDBJ whole genome shotgun (WGS) entry which is preliminary data.</text>
</comment>
<keyword evidence="6" id="KW-0418">Kinase</keyword>
<dbReference type="PANTHER" id="PTHR45008:SF1">
    <property type="entry name" value="PTS SYSTEM GLUCOSE-SPECIFIC EIIA COMPONENT"/>
    <property type="match status" value="1"/>
</dbReference>
<gene>
    <name evidence="8" type="ORF">DV20_43155</name>
</gene>
<dbReference type="PANTHER" id="PTHR45008">
    <property type="entry name" value="PTS SYSTEM GLUCOSE-SPECIFIC EIIA COMPONENT"/>
    <property type="match status" value="1"/>
</dbReference>
<dbReference type="Proteomes" id="UP000027345">
    <property type="component" value="Unassembled WGS sequence"/>
</dbReference>
<dbReference type="STRING" id="287986.DV20_43155"/>
<keyword evidence="5" id="KW-0598">Phosphotransferase system</keyword>
<dbReference type="RefSeq" id="WP_043789655.1">
    <property type="nucleotide sequence ID" value="NZ_JMQI01000085.1"/>
</dbReference>
<keyword evidence="9" id="KW-1185">Reference proteome</keyword>
<evidence type="ECO:0000256" key="5">
    <source>
        <dbReference type="ARBA" id="ARBA00022683"/>
    </source>
</evidence>
<keyword evidence="2" id="KW-0813">Transport</keyword>
<dbReference type="Pfam" id="PF00358">
    <property type="entry name" value="PTS_EIIA_1"/>
    <property type="match status" value="1"/>
</dbReference>
<dbReference type="InterPro" id="IPR011055">
    <property type="entry name" value="Dup_hybrid_motif"/>
</dbReference>
<evidence type="ECO:0000256" key="1">
    <source>
        <dbReference type="ARBA" id="ARBA00004496"/>
    </source>
</evidence>
<dbReference type="eggNOG" id="COG2190">
    <property type="taxonomic scope" value="Bacteria"/>
</dbReference>
<feature type="domain" description="PTS EIIA type-1" evidence="7">
    <location>
        <begin position="21"/>
        <end position="125"/>
    </location>
</feature>
<reference evidence="8 9" key="1">
    <citation type="submission" date="2014-05" db="EMBL/GenBank/DDBJ databases">
        <title>Draft genome sequence of Amycolatopsis rifamycinica DSM 46095.</title>
        <authorList>
            <person name="Lal R."/>
            <person name="Saxena A."/>
            <person name="Kumari R."/>
            <person name="Mukherjee U."/>
            <person name="Singh P."/>
            <person name="Sangwan N."/>
            <person name="Mahato N.K."/>
        </authorList>
    </citation>
    <scope>NUCLEOTIDE SEQUENCE [LARGE SCALE GENOMIC DNA]</scope>
    <source>
        <strain evidence="8 9">DSM 46095</strain>
    </source>
</reference>
<dbReference type="GO" id="GO:0016301">
    <property type="term" value="F:kinase activity"/>
    <property type="evidence" value="ECO:0007669"/>
    <property type="project" value="UniProtKB-KW"/>
</dbReference>
<keyword evidence="4" id="KW-0808">Transferase</keyword>
<dbReference type="EMBL" id="JMQI01000085">
    <property type="protein sequence ID" value="KDN16046.1"/>
    <property type="molecule type" value="Genomic_DNA"/>
</dbReference>
<dbReference type="GO" id="GO:0009401">
    <property type="term" value="P:phosphoenolpyruvate-dependent sugar phosphotransferase system"/>
    <property type="evidence" value="ECO:0007669"/>
    <property type="project" value="UniProtKB-KW"/>
</dbReference>
<dbReference type="PROSITE" id="PS51093">
    <property type="entry name" value="PTS_EIIA_TYPE_1"/>
    <property type="match status" value="1"/>
</dbReference>
<dbReference type="Gene3D" id="2.70.70.10">
    <property type="entry name" value="Glucose Permease (Domain IIA)"/>
    <property type="match status" value="1"/>
</dbReference>
<dbReference type="GO" id="GO:0005737">
    <property type="term" value="C:cytoplasm"/>
    <property type="evidence" value="ECO:0007669"/>
    <property type="project" value="UniProtKB-SubCell"/>
</dbReference>
<evidence type="ECO:0000313" key="9">
    <source>
        <dbReference type="Proteomes" id="UP000027345"/>
    </source>
</evidence>
<dbReference type="AlphaFoldDB" id="A0A066TLQ7"/>
<accession>A0A066TLQ7</accession>
<dbReference type="PROSITE" id="PS00371">
    <property type="entry name" value="PTS_EIIA_TYPE_1_HIS"/>
    <property type="match status" value="1"/>
</dbReference>
<name>A0A066TLQ7_9PSEU</name>
<evidence type="ECO:0000256" key="3">
    <source>
        <dbReference type="ARBA" id="ARBA00022597"/>
    </source>
</evidence>
<organism evidence="8 9">
    <name type="scientific">Amycolatopsis rifamycinica</name>
    <dbReference type="NCBI Taxonomy" id="287986"/>
    <lineage>
        <taxon>Bacteria</taxon>
        <taxon>Bacillati</taxon>
        <taxon>Actinomycetota</taxon>
        <taxon>Actinomycetes</taxon>
        <taxon>Pseudonocardiales</taxon>
        <taxon>Pseudonocardiaceae</taxon>
        <taxon>Amycolatopsis</taxon>
    </lineage>
</organism>
<evidence type="ECO:0000313" key="8">
    <source>
        <dbReference type="EMBL" id="KDN16046.1"/>
    </source>
</evidence>